<dbReference type="OrthoDB" id="1658288at2759"/>
<dbReference type="PANTHER" id="PTHR46082:SF6">
    <property type="entry name" value="AAA+ ATPASE DOMAIN-CONTAINING PROTEIN-RELATED"/>
    <property type="match status" value="1"/>
</dbReference>
<dbReference type="Gene3D" id="1.25.40.10">
    <property type="entry name" value="Tetratricopeptide repeat domain"/>
    <property type="match status" value="1"/>
</dbReference>
<dbReference type="InterPro" id="IPR029058">
    <property type="entry name" value="AB_hydrolase_fold"/>
</dbReference>
<dbReference type="SUPFAM" id="SSF53474">
    <property type="entry name" value="alpha/beta-Hydrolases"/>
    <property type="match status" value="1"/>
</dbReference>
<dbReference type="Pfam" id="PF13374">
    <property type="entry name" value="TPR_10"/>
    <property type="match status" value="1"/>
</dbReference>
<feature type="compositionally biased region" description="Basic residues" evidence="1">
    <location>
        <begin position="1097"/>
        <end position="1113"/>
    </location>
</feature>
<dbReference type="InterPro" id="IPR053137">
    <property type="entry name" value="NLR-like"/>
</dbReference>
<evidence type="ECO:0008006" key="4">
    <source>
        <dbReference type="Google" id="ProtNLM"/>
    </source>
</evidence>
<organism evidence="2 3">
    <name type="scientific">Fonsecaea multimorphosa CBS 102226</name>
    <dbReference type="NCBI Taxonomy" id="1442371"/>
    <lineage>
        <taxon>Eukaryota</taxon>
        <taxon>Fungi</taxon>
        <taxon>Dikarya</taxon>
        <taxon>Ascomycota</taxon>
        <taxon>Pezizomycotina</taxon>
        <taxon>Eurotiomycetes</taxon>
        <taxon>Chaetothyriomycetidae</taxon>
        <taxon>Chaetothyriales</taxon>
        <taxon>Herpotrichiellaceae</taxon>
        <taxon>Fonsecaea</taxon>
    </lineage>
</organism>
<dbReference type="SUPFAM" id="SSF52540">
    <property type="entry name" value="P-loop containing nucleoside triphosphate hydrolases"/>
    <property type="match status" value="1"/>
</dbReference>
<name>A0A0D2KFF7_9EURO</name>
<dbReference type="Gene3D" id="3.40.50.300">
    <property type="entry name" value="P-loop containing nucleotide triphosphate hydrolases"/>
    <property type="match status" value="1"/>
</dbReference>
<feature type="compositionally biased region" description="Polar residues" evidence="1">
    <location>
        <begin position="1120"/>
        <end position="1134"/>
    </location>
</feature>
<dbReference type="Proteomes" id="UP000053411">
    <property type="component" value="Unassembled WGS sequence"/>
</dbReference>
<dbReference type="RefSeq" id="XP_016636322.1">
    <property type="nucleotide sequence ID" value="XM_016772852.1"/>
</dbReference>
<dbReference type="Gene3D" id="3.40.50.1820">
    <property type="entry name" value="alpha/beta hydrolase"/>
    <property type="match status" value="1"/>
</dbReference>
<protein>
    <recommendedName>
        <fullName evidence="4">DUF676 domain-containing protein</fullName>
    </recommendedName>
</protein>
<gene>
    <name evidence="2" type="ORF">Z520_02338</name>
</gene>
<evidence type="ECO:0000313" key="3">
    <source>
        <dbReference type="Proteomes" id="UP000053411"/>
    </source>
</evidence>
<accession>A0A0D2KFF7</accession>
<dbReference type="InterPro" id="IPR027417">
    <property type="entry name" value="P-loop_NTPase"/>
</dbReference>
<evidence type="ECO:0000256" key="1">
    <source>
        <dbReference type="SAM" id="MobiDB-lite"/>
    </source>
</evidence>
<dbReference type="AlphaFoldDB" id="A0A0D2KFF7"/>
<dbReference type="VEuPathDB" id="FungiDB:Z520_02338"/>
<sequence length="1221" mass="136767">MVEEPESPEAISRPHQLSFFQSRLHGPLSPYNRLPLQDEKIASYNCGRRPSAVPFCTHQWSSMNLTDTTRVRGSGRWLPSKCAANLDSLFSVLRLRSASPLKHPTLTFSGPWLCEESVINTSVLCRGLDALLLTIDDSRVSLLRPRTALQDWSGSLQAPSVSSRRCIVAVHGLNPINVEDHASKTWTAPNGTFWLKDFLPKALEERGIRARVLVFGYNSNVVFQTSAAGVREQAANLLSRLSAERAKIDPPHRPIIFLAHSLGGIVVKSALVHARLNEAYTNICEATFGLAFFATPHRGGEHARIGSVVADIAKLATGNTRNTFLDHLQKNSILSEQLGENFKSLIGKYKILSFFETLKTEGITLIVDRKSATLELGPAIETVIAVEADHRSICKFESPENPAYKLVADNLVKFAHQAVKKFREEMFRNPQDETSMSQLLTRCVGLVPYGANLRFSGREEALRKLDEDLEPQLGLQQRVALYGLGGVGKTQIALKYAYWMRKNFEKISVFWVHANSRERFHQSYLQLAKELDIPDADSHQVDTLALVSDWLSRERFCGQWLMILQNADDVSMFEDRRADQEQETFAAKVADYIPNCQHGALLITARDKNVGEALGAINHQILAMDLSESVDMLAQILTGDQYTRDDLAKLANCLERLPLAMSQAAAYISKNSMRIAAFLRLFEKQANALDILTRDVKGVDRPVTATWQMSFTQIREQNSLAADVLSLMAFLDRNYVPDTLIASQHKNMFDTDFEDACGLLKAFSLVQETDVKIANEEHQAYSMQHIVQLVTRHWLASQGTAEEWAEKALFAVATVFPPGEHEDWEKCEVYLPHVRVVLDVHLKSKAGIRTKAELQYHSSSYFRVKGYHARAEEMARQSIANWKEALGPDNASTLASYTSLSRILLEQGQIGVARDVQVEGLKAAEPGVEETHPAMLRARRHLAALDGIQGNFEDAYNMLLAVTEKSQINPGKEHADTLRATRDLAVTLGHLGRYDEAKALFEEVLETRKDVLGEENLETLISMFDLAELYKLQDPEHNAAQAEALEREVVQVRQKTLGKEHPASILAMESLADSLRWQNRYDEAEELGSQIEEIQSKSRRKRGEKDHHLHHPRSAPLHTMSYTIQTYKLPQPQQRPWPKTGRIKQTVSESNLPSADSSQPSSPMLSPPVVKGDVQRRKSNPVVGRLLGRYEKIKAKFEAAYEATHQPAPAAEASTANEQAR</sequence>
<dbReference type="InterPro" id="IPR011990">
    <property type="entry name" value="TPR-like_helical_dom_sf"/>
</dbReference>
<feature type="region of interest" description="Disordered" evidence="1">
    <location>
        <begin position="1088"/>
        <end position="1180"/>
    </location>
</feature>
<reference evidence="2 3" key="1">
    <citation type="submission" date="2015-01" db="EMBL/GenBank/DDBJ databases">
        <title>The Genome Sequence of Fonsecaea multimorphosa CBS 102226.</title>
        <authorList>
            <consortium name="The Broad Institute Genomics Platform"/>
            <person name="Cuomo C."/>
            <person name="de Hoog S."/>
            <person name="Gorbushina A."/>
            <person name="Stielow B."/>
            <person name="Teixiera M."/>
            <person name="Abouelleil A."/>
            <person name="Chapman S.B."/>
            <person name="Priest M."/>
            <person name="Young S.K."/>
            <person name="Wortman J."/>
            <person name="Nusbaum C."/>
            <person name="Birren B."/>
        </authorList>
    </citation>
    <scope>NUCLEOTIDE SEQUENCE [LARGE SCALE GENOMIC DNA]</scope>
    <source>
        <strain evidence="2 3">CBS 102226</strain>
    </source>
</reference>
<keyword evidence="3" id="KW-1185">Reference proteome</keyword>
<evidence type="ECO:0000313" key="2">
    <source>
        <dbReference type="EMBL" id="KIY02200.1"/>
    </source>
</evidence>
<dbReference type="PANTHER" id="PTHR46082">
    <property type="entry name" value="ATP/GTP-BINDING PROTEIN-RELATED"/>
    <property type="match status" value="1"/>
</dbReference>
<proteinExistence type="predicted"/>
<feature type="compositionally biased region" description="Low complexity" evidence="1">
    <location>
        <begin position="1150"/>
        <end position="1168"/>
    </location>
</feature>
<dbReference type="EMBL" id="KN848064">
    <property type="protein sequence ID" value="KIY02200.1"/>
    <property type="molecule type" value="Genomic_DNA"/>
</dbReference>
<dbReference type="Pfam" id="PF13424">
    <property type="entry name" value="TPR_12"/>
    <property type="match status" value="1"/>
</dbReference>
<dbReference type="GeneID" id="27708084"/>
<dbReference type="SUPFAM" id="SSF48452">
    <property type="entry name" value="TPR-like"/>
    <property type="match status" value="1"/>
</dbReference>